<evidence type="ECO:0000313" key="1">
    <source>
        <dbReference type="EMBL" id="KCZ89908.1"/>
    </source>
</evidence>
<evidence type="ECO:0000313" key="2">
    <source>
        <dbReference type="Proteomes" id="UP000025061"/>
    </source>
</evidence>
<dbReference type="AlphaFoldDB" id="A0A059FHB8"/>
<dbReference type="RefSeq" id="WP_011648095.1">
    <property type="nucleotide sequence ID" value="NZ_ARYI01000013.1"/>
</dbReference>
<reference evidence="1 2" key="1">
    <citation type="submission" date="2013-04" db="EMBL/GenBank/DDBJ databases">
        <title>Hyphomonas hirschiana VP5 Genome Sequencing.</title>
        <authorList>
            <person name="Lai Q."/>
            <person name="Shao Z."/>
        </authorList>
    </citation>
    <scope>NUCLEOTIDE SEQUENCE [LARGE SCALE GENOMIC DNA]</scope>
    <source>
        <strain evidence="1 2">VP5</strain>
    </source>
</reference>
<dbReference type="InterPro" id="IPR036696">
    <property type="entry name" value="YdfO-like_sf"/>
</dbReference>
<dbReference type="EMBL" id="ARYI01000013">
    <property type="protein sequence ID" value="KCZ89908.1"/>
    <property type="molecule type" value="Genomic_DNA"/>
</dbReference>
<protein>
    <recommendedName>
        <fullName evidence="3">DUF1398 domain-containing protein</fullName>
    </recommendedName>
</protein>
<comment type="caution">
    <text evidence="1">The sequence shown here is derived from an EMBL/GenBank/DDBJ whole genome shotgun (WGS) entry which is preliminary data.</text>
</comment>
<dbReference type="SUPFAM" id="SSF160419">
    <property type="entry name" value="YdfO-like"/>
    <property type="match status" value="1"/>
</dbReference>
<dbReference type="OrthoDB" id="7571760at2"/>
<name>A0A059FHB8_9PROT</name>
<gene>
    <name evidence="1" type="ORF">HHI_13890</name>
</gene>
<evidence type="ECO:0008006" key="3">
    <source>
        <dbReference type="Google" id="ProtNLM"/>
    </source>
</evidence>
<organism evidence="1 2">
    <name type="scientific">Hyphomonas hirschiana VP5</name>
    <dbReference type="NCBI Taxonomy" id="1280951"/>
    <lineage>
        <taxon>Bacteria</taxon>
        <taxon>Pseudomonadati</taxon>
        <taxon>Pseudomonadota</taxon>
        <taxon>Alphaproteobacteria</taxon>
        <taxon>Hyphomonadales</taxon>
        <taxon>Hyphomonadaceae</taxon>
        <taxon>Hyphomonas</taxon>
    </lineage>
</organism>
<dbReference type="Proteomes" id="UP000025061">
    <property type="component" value="Unassembled WGS sequence"/>
</dbReference>
<sequence>MDAQKIAIAEKCIAGAYADTLSFPEAVSILMEAGFEGYLVDYRSHTRTHYLPGGETLMLATPPEDGPVAEKFDAAAVSALIAWAQSGAAEYTYAAFNRQVTAAGCAGYLVSFTGRRVVYFGRTGELHVEHFPQ</sequence>
<accession>A0A059FHB8</accession>
<keyword evidence="2" id="KW-1185">Reference proteome</keyword>
<proteinExistence type="predicted"/>
<dbReference type="PATRIC" id="fig|1280951.3.peg.2798"/>